<dbReference type="Pfam" id="PF26451">
    <property type="entry name" value="DUF8130"/>
    <property type="match status" value="1"/>
</dbReference>
<name>A0A8J8Q6G0_9EURY</name>
<dbReference type="Proteomes" id="UP000766904">
    <property type="component" value="Unassembled WGS sequence"/>
</dbReference>
<protein>
    <recommendedName>
        <fullName evidence="1">DUF8130 domain-containing protein</fullName>
    </recommendedName>
</protein>
<dbReference type="RefSeq" id="WP_148856580.1">
    <property type="nucleotide sequence ID" value="NZ_PHNJ01000002.1"/>
</dbReference>
<evidence type="ECO:0000313" key="2">
    <source>
        <dbReference type="EMBL" id="TYL39448.1"/>
    </source>
</evidence>
<dbReference type="PROSITE" id="PS51257">
    <property type="entry name" value="PROKAR_LIPOPROTEIN"/>
    <property type="match status" value="1"/>
</dbReference>
<dbReference type="InterPro" id="IPR058443">
    <property type="entry name" value="DUF8130"/>
</dbReference>
<dbReference type="EMBL" id="PHNJ01000002">
    <property type="protein sequence ID" value="TYL39448.1"/>
    <property type="molecule type" value="Genomic_DNA"/>
</dbReference>
<evidence type="ECO:0000259" key="1">
    <source>
        <dbReference type="Pfam" id="PF26451"/>
    </source>
</evidence>
<evidence type="ECO:0000313" key="3">
    <source>
        <dbReference type="Proteomes" id="UP000766904"/>
    </source>
</evidence>
<proteinExistence type="predicted"/>
<sequence>MNRRALLAGTGLALATTAGCLETAAETGDASTDDPGAKRYHVSLDVTDEQPAAEFDTELAVEVVTESVRDAAPAEIRVSLTNAESGSITVGSGPGWPFGVLTLTRDAGNEFPERVPFTSDRYDESEYIPDDVSVSDSVDDGETVTAVYELHADAKNLEPATYDLEVTASLEGGDRTGGHALTAAVEVLEADS</sequence>
<comment type="caution">
    <text evidence="2">The sequence shown here is derived from an EMBL/GenBank/DDBJ whole genome shotgun (WGS) entry which is preliminary data.</text>
</comment>
<dbReference type="AlphaFoldDB" id="A0A8J8Q6G0"/>
<feature type="domain" description="DUF8130" evidence="1">
    <location>
        <begin position="1"/>
        <end position="154"/>
    </location>
</feature>
<accession>A0A8J8Q6G0</accession>
<gene>
    <name evidence="2" type="ORF">CV102_03890</name>
</gene>
<reference evidence="2" key="1">
    <citation type="submission" date="2017-11" db="EMBL/GenBank/DDBJ databases">
        <authorList>
            <person name="Kajale S.C."/>
            <person name="Sharma A."/>
        </authorList>
    </citation>
    <scope>NUCLEOTIDE SEQUENCE</scope>
    <source>
        <strain evidence="2">LS1_42</strain>
    </source>
</reference>
<keyword evidence="3" id="KW-1185">Reference proteome</keyword>
<organism evidence="2 3">
    <name type="scientific">Natronococcus pandeyae</name>
    <dbReference type="NCBI Taxonomy" id="2055836"/>
    <lineage>
        <taxon>Archaea</taxon>
        <taxon>Methanobacteriati</taxon>
        <taxon>Methanobacteriota</taxon>
        <taxon>Stenosarchaea group</taxon>
        <taxon>Halobacteria</taxon>
        <taxon>Halobacteriales</taxon>
        <taxon>Natrialbaceae</taxon>
        <taxon>Natronococcus</taxon>
    </lineage>
</organism>